<dbReference type="Proteomes" id="UP000198583">
    <property type="component" value="Unassembled WGS sequence"/>
</dbReference>
<reference evidence="3" key="1">
    <citation type="submission" date="2016-10" db="EMBL/GenBank/DDBJ databases">
        <authorList>
            <person name="Varghese N."/>
            <person name="Submissions S."/>
        </authorList>
    </citation>
    <scope>NUCLEOTIDE SEQUENCE [LARGE SCALE GENOMIC DNA]</scope>
    <source>
        <strain evidence="3">DSM 44232</strain>
    </source>
</reference>
<feature type="region of interest" description="Disordered" evidence="1">
    <location>
        <begin position="1"/>
        <end position="42"/>
    </location>
</feature>
<name>A0A1I6FGT5_9PSEU</name>
<protein>
    <submittedName>
        <fullName evidence="2">Uncharacterized protein</fullName>
    </submittedName>
</protein>
<proteinExistence type="predicted"/>
<accession>A0A1I6FGT5</accession>
<gene>
    <name evidence="2" type="ORF">SAMN04488564_11775</name>
</gene>
<dbReference type="EMBL" id="FOYL01000017">
    <property type="protein sequence ID" value="SFR29151.1"/>
    <property type="molecule type" value="Genomic_DNA"/>
</dbReference>
<keyword evidence="3" id="KW-1185">Reference proteome</keyword>
<organism evidence="2 3">
    <name type="scientific">Lentzea waywayandensis</name>
    <dbReference type="NCBI Taxonomy" id="84724"/>
    <lineage>
        <taxon>Bacteria</taxon>
        <taxon>Bacillati</taxon>
        <taxon>Actinomycetota</taxon>
        <taxon>Actinomycetes</taxon>
        <taxon>Pseudonocardiales</taxon>
        <taxon>Pseudonocardiaceae</taxon>
        <taxon>Lentzea</taxon>
    </lineage>
</organism>
<evidence type="ECO:0000313" key="2">
    <source>
        <dbReference type="EMBL" id="SFR29151.1"/>
    </source>
</evidence>
<evidence type="ECO:0000313" key="3">
    <source>
        <dbReference type="Proteomes" id="UP000198583"/>
    </source>
</evidence>
<evidence type="ECO:0000256" key="1">
    <source>
        <dbReference type="SAM" id="MobiDB-lite"/>
    </source>
</evidence>
<dbReference type="AlphaFoldDB" id="A0A1I6FGT5"/>
<sequence length="60" mass="6457">MTEQEPASEDTGLVSQADGSDVAEERRAEQAATDSPAQPAEGIRVRSFLPGVVDETWIVR</sequence>